<evidence type="ECO:0000256" key="1">
    <source>
        <dbReference type="ARBA" id="ARBA00005431"/>
    </source>
</evidence>
<dbReference type="InterPro" id="IPR014756">
    <property type="entry name" value="Ig_E-set"/>
</dbReference>
<gene>
    <name evidence="3" type="ORF">BRAFLDRAFT_211130</name>
</gene>
<dbReference type="Gene3D" id="2.60.40.10">
    <property type="entry name" value="Immunoglobulins"/>
    <property type="match status" value="1"/>
</dbReference>
<name>C3YIC6_BRAFL</name>
<dbReference type="AlphaFoldDB" id="C3YIC6"/>
<sequence>ISVVNPQPVYQVGQQLLIKIVARDSKGRAKSYGGDFLRTKLYSTAPVKASTTGRVTDFQNGTYIASFVLSWPGKLSVSVQLIHSSEAVQVLKRIRDTEQTRRIMVCSFLDENKNISEWTPCTNNVEKSNSFHDVCDFSKPAINASFYCERPRPPSRCGSIKGCHRDNIQYKMNMYNLMKSFSEIFMSFFPGLTNKVAEKTLPLCAPRLPETASEGYWFNGTWYSLRCRARRFPATQFMLNCLQNKSLFFFGDSTTRQWWAFLKQFMNLRHEGDIFYGATSVSKEHNMKLKFAFHNFPRNLNSAQKMIEVDKINYVADNIDDIVGGPNVVIVVGLWAHYTAEHIETFRARVWGIRHAIERLHSRSPETMVVWRTSNTNNHVDLSHFVENSDWYAYQLLLEVKEILKDLNVVILDVWDMSESMWHDANMHPPQDVIENHVNMLLSYICPS</sequence>
<accession>C3YIC6</accession>
<dbReference type="InterPro" id="IPR057106">
    <property type="entry name" value="NXPE4_C"/>
</dbReference>
<comment type="similarity">
    <text evidence="1">Belongs to the NXPE family.</text>
</comment>
<evidence type="ECO:0000313" key="3">
    <source>
        <dbReference type="EMBL" id="EEN60263.1"/>
    </source>
</evidence>
<feature type="non-terminal residue" evidence="3">
    <location>
        <position position="1"/>
    </location>
</feature>
<dbReference type="InterPro" id="IPR026845">
    <property type="entry name" value="NXPH/NXPE"/>
</dbReference>
<feature type="domain" description="NXPE C-terminal" evidence="2">
    <location>
        <begin position="222"/>
        <end position="446"/>
    </location>
</feature>
<dbReference type="eggNOG" id="ENOG502QW5F">
    <property type="taxonomic scope" value="Eukaryota"/>
</dbReference>
<proteinExistence type="inferred from homology"/>
<dbReference type="Pfam" id="PF24536">
    <property type="entry name" value="NXPE4_C"/>
    <property type="match status" value="1"/>
</dbReference>
<dbReference type="SUPFAM" id="SSF52266">
    <property type="entry name" value="SGNH hydrolase"/>
    <property type="match status" value="1"/>
</dbReference>
<dbReference type="PANTHER" id="PTHR16165">
    <property type="entry name" value="NXPE FAMILY MEMBER"/>
    <property type="match status" value="1"/>
</dbReference>
<dbReference type="InterPro" id="IPR013783">
    <property type="entry name" value="Ig-like_fold"/>
</dbReference>
<dbReference type="SUPFAM" id="SSF81296">
    <property type="entry name" value="E set domains"/>
    <property type="match status" value="1"/>
</dbReference>
<dbReference type="InParanoid" id="C3YIC6"/>
<reference evidence="3" key="1">
    <citation type="journal article" date="2008" name="Nature">
        <title>The amphioxus genome and the evolution of the chordate karyotype.</title>
        <authorList>
            <consortium name="US DOE Joint Genome Institute (JGI-PGF)"/>
            <person name="Putnam N.H."/>
            <person name="Butts T."/>
            <person name="Ferrier D.E.K."/>
            <person name="Furlong R.F."/>
            <person name="Hellsten U."/>
            <person name="Kawashima T."/>
            <person name="Robinson-Rechavi M."/>
            <person name="Shoguchi E."/>
            <person name="Terry A."/>
            <person name="Yu J.-K."/>
            <person name="Benito-Gutierrez E.L."/>
            <person name="Dubchak I."/>
            <person name="Garcia-Fernandez J."/>
            <person name="Gibson-Brown J.J."/>
            <person name="Grigoriev I.V."/>
            <person name="Horton A.C."/>
            <person name="de Jong P.J."/>
            <person name="Jurka J."/>
            <person name="Kapitonov V.V."/>
            <person name="Kohara Y."/>
            <person name="Kuroki Y."/>
            <person name="Lindquist E."/>
            <person name="Lucas S."/>
            <person name="Osoegawa K."/>
            <person name="Pennacchio L.A."/>
            <person name="Salamov A.A."/>
            <person name="Satou Y."/>
            <person name="Sauka-Spengler T."/>
            <person name="Schmutz J."/>
            <person name="Shin-I T."/>
            <person name="Toyoda A."/>
            <person name="Bronner-Fraser M."/>
            <person name="Fujiyama A."/>
            <person name="Holland L.Z."/>
            <person name="Holland P.W.H."/>
            <person name="Satoh N."/>
            <person name="Rokhsar D.S."/>
        </authorList>
    </citation>
    <scope>NUCLEOTIDE SEQUENCE [LARGE SCALE GENOMIC DNA]</scope>
    <source>
        <strain evidence="3">S238N-H82</strain>
        <tissue evidence="3">Testes</tissue>
    </source>
</reference>
<dbReference type="Pfam" id="PF06312">
    <property type="entry name" value="Neurexophilin"/>
    <property type="match status" value="1"/>
</dbReference>
<organism>
    <name type="scientific">Branchiostoma floridae</name>
    <name type="common">Florida lancelet</name>
    <name type="synonym">Amphioxus</name>
    <dbReference type="NCBI Taxonomy" id="7739"/>
    <lineage>
        <taxon>Eukaryota</taxon>
        <taxon>Metazoa</taxon>
        <taxon>Chordata</taxon>
        <taxon>Cephalochordata</taxon>
        <taxon>Leptocardii</taxon>
        <taxon>Amphioxiformes</taxon>
        <taxon>Branchiostomatidae</taxon>
        <taxon>Branchiostoma</taxon>
    </lineage>
</organism>
<evidence type="ECO:0000259" key="2">
    <source>
        <dbReference type="Pfam" id="PF24536"/>
    </source>
</evidence>
<protein>
    <recommendedName>
        <fullName evidence="2">NXPE C-terminal domain-containing protein</fullName>
    </recommendedName>
</protein>
<dbReference type="PANTHER" id="PTHR16165:SF5">
    <property type="entry name" value="NXPE FAMILY MEMBER 3"/>
    <property type="match status" value="1"/>
</dbReference>
<dbReference type="EMBL" id="GG666514">
    <property type="protein sequence ID" value="EEN60263.1"/>
    <property type="molecule type" value="Genomic_DNA"/>
</dbReference>